<name>A0A813K0P1_POLGL</name>
<organism evidence="8 9">
    <name type="scientific">Polarella glacialis</name>
    <name type="common">Dinoflagellate</name>
    <dbReference type="NCBI Taxonomy" id="89957"/>
    <lineage>
        <taxon>Eukaryota</taxon>
        <taxon>Sar</taxon>
        <taxon>Alveolata</taxon>
        <taxon>Dinophyceae</taxon>
        <taxon>Suessiales</taxon>
        <taxon>Suessiaceae</taxon>
        <taxon>Polarella</taxon>
    </lineage>
</organism>
<feature type="region of interest" description="Disordered" evidence="6">
    <location>
        <begin position="28"/>
        <end position="63"/>
    </location>
</feature>
<feature type="binding site" evidence="5">
    <location>
        <position position="259"/>
    </location>
    <ligand>
        <name>chlorophyll a</name>
        <dbReference type="ChEBI" id="CHEBI:58416"/>
        <label>1</label>
    </ligand>
</feature>
<feature type="signal peptide" evidence="7">
    <location>
        <begin position="1"/>
        <end position="19"/>
    </location>
</feature>
<dbReference type="Gene3D" id="1.10.3460.10">
    <property type="entry name" value="Chlorophyll a/b binding protein domain"/>
    <property type="match status" value="1"/>
</dbReference>
<feature type="compositionally biased region" description="Low complexity" evidence="6">
    <location>
        <begin position="33"/>
        <end position="63"/>
    </location>
</feature>
<feature type="chain" id="PRO_5032380211" evidence="7">
    <location>
        <begin position="20"/>
        <end position="284"/>
    </location>
</feature>
<reference evidence="8" key="1">
    <citation type="submission" date="2021-02" db="EMBL/GenBank/DDBJ databases">
        <authorList>
            <person name="Dougan E. K."/>
            <person name="Rhodes N."/>
            <person name="Thang M."/>
            <person name="Chan C."/>
        </authorList>
    </citation>
    <scope>NUCLEOTIDE SEQUENCE</scope>
</reference>
<dbReference type="InterPro" id="IPR022796">
    <property type="entry name" value="Chloroa_b-bind"/>
</dbReference>
<evidence type="ECO:0000256" key="7">
    <source>
        <dbReference type="SAM" id="SignalP"/>
    </source>
</evidence>
<dbReference type="GO" id="GO:0009765">
    <property type="term" value="P:photosynthesis, light harvesting"/>
    <property type="evidence" value="ECO:0007669"/>
    <property type="project" value="InterPro"/>
</dbReference>
<dbReference type="Pfam" id="PF00504">
    <property type="entry name" value="Chloroa_b-bind"/>
    <property type="match status" value="1"/>
</dbReference>
<keyword evidence="5" id="KW-0157">Chromophore</keyword>
<evidence type="ECO:0000256" key="5">
    <source>
        <dbReference type="PIRSR" id="PIRSR601344-1"/>
    </source>
</evidence>
<evidence type="ECO:0000256" key="6">
    <source>
        <dbReference type="SAM" id="MobiDB-lite"/>
    </source>
</evidence>
<accession>A0A813K0P1</accession>
<keyword evidence="7" id="KW-0732">Signal</keyword>
<comment type="caution">
    <text evidence="8">The sequence shown here is derived from an EMBL/GenBank/DDBJ whole genome shotgun (WGS) entry which is preliminary data.</text>
</comment>
<evidence type="ECO:0000256" key="1">
    <source>
        <dbReference type="ARBA" id="ARBA00004229"/>
    </source>
</evidence>
<dbReference type="GO" id="GO:0016020">
    <property type="term" value="C:membrane"/>
    <property type="evidence" value="ECO:0007669"/>
    <property type="project" value="InterPro"/>
</dbReference>
<evidence type="ECO:0000313" key="9">
    <source>
        <dbReference type="Proteomes" id="UP000626109"/>
    </source>
</evidence>
<feature type="binding site" evidence="5">
    <location>
        <position position="158"/>
    </location>
    <ligand>
        <name>chlorophyll a</name>
        <dbReference type="ChEBI" id="CHEBI:58416"/>
        <label>1</label>
    </ligand>
</feature>
<evidence type="ECO:0000256" key="2">
    <source>
        <dbReference type="ARBA" id="ARBA00022528"/>
    </source>
</evidence>
<feature type="binding site" evidence="5">
    <location>
        <position position="256"/>
    </location>
    <ligand>
        <name>chlorophyll a</name>
        <dbReference type="ChEBI" id="CHEBI:58416"/>
        <label>1</label>
    </ligand>
</feature>
<dbReference type="EMBL" id="CAJNNW010027110">
    <property type="protein sequence ID" value="CAE8689657.1"/>
    <property type="molecule type" value="Genomic_DNA"/>
</dbReference>
<feature type="binding site" evidence="5">
    <location>
        <position position="261"/>
    </location>
    <ligand>
        <name>chlorophyll a</name>
        <dbReference type="ChEBI" id="CHEBI:58416"/>
        <label>1</label>
    </ligand>
</feature>
<proteinExistence type="predicted"/>
<feature type="binding site" evidence="5">
    <location>
        <position position="255"/>
    </location>
    <ligand>
        <name>chlorophyll a</name>
        <dbReference type="ChEBI" id="CHEBI:58416"/>
        <label>1</label>
    </ligand>
</feature>
<feature type="binding site" evidence="5">
    <location>
        <position position="155"/>
    </location>
    <ligand>
        <name>chlorophyll a</name>
        <dbReference type="ChEBI" id="CHEBI:58416"/>
        <label>1</label>
    </ligand>
</feature>
<evidence type="ECO:0000256" key="3">
    <source>
        <dbReference type="ARBA" id="ARBA00022531"/>
    </source>
</evidence>
<dbReference type="SUPFAM" id="SSF103511">
    <property type="entry name" value="Chlorophyll a-b binding protein"/>
    <property type="match status" value="1"/>
</dbReference>
<dbReference type="GO" id="GO:0016168">
    <property type="term" value="F:chlorophyll binding"/>
    <property type="evidence" value="ECO:0007669"/>
    <property type="project" value="UniProtKB-KW"/>
</dbReference>
<keyword evidence="4" id="KW-0934">Plastid</keyword>
<dbReference type="GO" id="GO:0009507">
    <property type="term" value="C:chloroplast"/>
    <property type="evidence" value="ECO:0007669"/>
    <property type="project" value="UniProtKB-SubCell"/>
</dbReference>
<keyword evidence="3" id="KW-0602">Photosynthesis</keyword>
<dbReference type="PANTHER" id="PTHR21649">
    <property type="entry name" value="CHLOROPHYLL A/B BINDING PROTEIN"/>
    <property type="match status" value="1"/>
</dbReference>
<dbReference type="Proteomes" id="UP000626109">
    <property type="component" value="Unassembled WGS sequence"/>
</dbReference>
<dbReference type="AlphaFoldDB" id="A0A813K0P1"/>
<sequence length="284" mass="30079">MARTMAALSLAALAPQAAAFAPQTLGQLRASSNNNNNLNNNDNNNHNKASAGGAAPAVPQAAEQQSSSTAIGLTAVGLAVATAVGAAARHPRRAGRAAMRVQAGGGSSKPEVEMSVSVPFLVYPKVLKGWVGGEKGFDPLGVTDALPVYLVREAELKHGRICMLATVGWIATDLGMRFPGEKFAAIANSVNAHDQCVAAGYMTPFLGAIGTFELYSLWLIFKGWGGEAQRDAGDYFLGKRWMPKEPEKEKDLRMKEIENGRLAMFAFSGIVTQAVITGKSWPFM</sequence>
<keyword evidence="5" id="KW-0148">Chlorophyll</keyword>
<comment type="subcellular location">
    <subcellularLocation>
        <location evidence="1">Plastid</location>
        <location evidence="1">Chloroplast</location>
    </subcellularLocation>
</comment>
<dbReference type="InterPro" id="IPR001344">
    <property type="entry name" value="Chloro_AB-bd_pln"/>
</dbReference>
<keyword evidence="2" id="KW-0150">Chloroplast</keyword>
<feature type="binding site" evidence="5">
    <location>
        <position position="273"/>
    </location>
    <ligand>
        <name>chlorophyll a</name>
        <dbReference type="ChEBI" id="CHEBI:58416"/>
        <label>1</label>
    </ligand>
</feature>
<evidence type="ECO:0000313" key="8">
    <source>
        <dbReference type="EMBL" id="CAE8689657.1"/>
    </source>
</evidence>
<evidence type="ECO:0000256" key="4">
    <source>
        <dbReference type="ARBA" id="ARBA00022640"/>
    </source>
</evidence>
<protein>
    <submittedName>
        <fullName evidence="8">Uncharacterized protein</fullName>
    </submittedName>
</protein>
<feature type="binding site" evidence="5">
    <location>
        <position position="160"/>
    </location>
    <ligand>
        <name>chlorophyll b</name>
        <dbReference type="ChEBI" id="CHEBI:61721"/>
        <label>3</label>
    </ligand>
</feature>
<gene>
    <name evidence="8" type="ORF">PGLA2088_LOCUS26545</name>
</gene>